<keyword evidence="2" id="KW-1185">Reference proteome</keyword>
<evidence type="ECO:0000313" key="1">
    <source>
        <dbReference type="EMBL" id="GCE92890.1"/>
    </source>
</evidence>
<comment type="caution">
    <text evidence="1">The sequence shown here is derived from an EMBL/GenBank/DDBJ whole genome shotgun (WGS) entry which is preliminary data.</text>
</comment>
<sequence>MSYLTEDEIEQILLAQLQDLGYTLDNPWCCHDYP</sequence>
<evidence type="ECO:0000313" key="2">
    <source>
        <dbReference type="Proteomes" id="UP000326169"/>
    </source>
</evidence>
<protein>
    <submittedName>
        <fullName evidence="1">Uncharacterized protein</fullName>
    </submittedName>
</protein>
<dbReference type="EMBL" id="BIMW01000049">
    <property type="protein sequence ID" value="GCE92890.1"/>
    <property type="molecule type" value="Genomic_DNA"/>
</dbReference>
<name>A0A5M3T4S7_LIMPL</name>
<reference evidence="1 2" key="1">
    <citation type="journal article" date="2019" name="J Genomics">
        <title>The Draft Genome of a Hydrogen-producing Cyanobacterium, Arthrospira platensis NIES-46.</title>
        <authorList>
            <person name="Suzuki S."/>
            <person name="Yamaguchi H."/>
            <person name="Kawachi M."/>
        </authorList>
    </citation>
    <scope>NUCLEOTIDE SEQUENCE [LARGE SCALE GENOMIC DNA]</scope>
    <source>
        <strain evidence="1 2">NIES-46</strain>
    </source>
</reference>
<dbReference type="Proteomes" id="UP000326169">
    <property type="component" value="Unassembled WGS sequence"/>
</dbReference>
<proteinExistence type="predicted"/>
<accession>A0A5M3T4S7</accession>
<gene>
    <name evidence="1" type="ORF">NIES46_09340</name>
</gene>
<organism evidence="1 2">
    <name type="scientific">Limnospira platensis NIES-46</name>
    <dbReference type="NCBI Taxonomy" id="1236695"/>
    <lineage>
        <taxon>Bacteria</taxon>
        <taxon>Bacillati</taxon>
        <taxon>Cyanobacteriota</taxon>
        <taxon>Cyanophyceae</taxon>
        <taxon>Oscillatoriophycideae</taxon>
        <taxon>Oscillatoriales</taxon>
        <taxon>Sirenicapillariaceae</taxon>
        <taxon>Limnospira</taxon>
    </lineage>
</organism>